<dbReference type="Proteomes" id="UP000308917">
    <property type="component" value="Unassembled WGS sequence"/>
</dbReference>
<dbReference type="OrthoDB" id="9813770at2"/>
<dbReference type="EMBL" id="STFG01000003">
    <property type="protein sequence ID" value="THU04148.1"/>
    <property type="molecule type" value="Genomic_DNA"/>
</dbReference>
<gene>
    <name evidence="2" type="ORF">E9531_05355</name>
</gene>
<comment type="caution">
    <text evidence="2">The sequence shown here is derived from an EMBL/GenBank/DDBJ whole genome shotgun (WGS) entry which is preliminary data.</text>
</comment>
<dbReference type="RefSeq" id="WP_136572713.1">
    <property type="nucleotide sequence ID" value="NZ_STFG01000003.1"/>
</dbReference>
<dbReference type="Pfam" id="PF01323">
    <property type="entry name" value="DSBA"/>
    <property type="match status" value="1"/>
</dbReference>
<sequence>MTSTRIHYLFDPLCGWCYGASSAVTELAQAPGIELHLQPTGLFAGAGARPMDAEFSHYAWTNDQRIERLTGQSFSHLYRQQVLGNHQAMFDSGPATMALTAVALTAPNQEWQVLKTIQQARYVHGQDITDVHTLEALLKATGHAAAADLLQARPPELLDTYKSRTTHAQHILRTVGARGVPTFVLQSNDQYRQVPSGMAYENPQGFVQHLLALNTGEPTPTQPNT</sequence>
<keyword evidence="3" id="KW-1185">Reference proteome</keyword>
<dbReference type="InterPro" id="IPR036249">
    <property type="entry name" value="Thioredoxin-like_sf"/>
</dbReference>
<protein>
    <submittedName>
        <fullName evidence="2">DsbA family protein</fullName>
    </submittedName>
</protein>
<proteinExistence type="predicted"/>
<evidence type="ECO:0000259" key="1">
    <source>
        <dbReference type="Pfam" id="PF01323"/>
    </source>
</evidence>
<feature type="domain" description="DSBA-like thioredoxin" evidence="1">
    <location>
        <begin position="8"/>
        <end position="190"/>
    </location>
</feature>
<accession>A0A4S8F992</accession>
<dbReference type="AlphaFoldDB" id="A0A4S8F992"/>
<dbReference type="GO" id="GO:0016491">
    <property type="term" value="F:oxidoreductase activity"/>
    <property type="evidence" value="ECO:0007669"/>
    <property type="project" value="InterPro"/>
</dbReference>
<organism evidence="2 3">
    <name type="scientific">Lampropedia puyangensis</name>
    <dbReference type="NCBI Taxonomy" id="1330072"/>
    <lineage>
        <taxon>Bacteria</taxon>
        <taxon>Pseudomonadati</taxon>
        <taxon>Pseudomonadota</taxon>
        <taxon>Betaproteobacteria</taxon>
        <taxon>Burkholderiales</taxon>
        <taxon>Comamonadaceae</taxon>
        <taxon>Lampropedia</taxon>
    </lineage>
</organism>
<dbReference type="CDD" id="cd03025">
    <property type="entry name" value="DsbA_FrnE_like"/>
    <property type="match status" value="1"/>
</dbReference>
<evidence type="ECO:0000313" key="2">
    <source>
        <dbReference type="EMBL" id="THU04148.1"/>
    </source>
</evidence>
<dbReference type="InterPro" id="IPR001853">
    <property type="entry name" value="DSBA-like_thioredoxin_dom"/>
</dbReference>
<dbReference type="Gene3D" id="3.40.30.10">
    <property type="entry name" value="Glutaredoxin"/>
    <property type="match status" value="1"/>
</dbReference>
<reference evidence="2 3" key="1">
    <citation type="journal article" date="2015" name="Antonie Van Leeuwenhoek">
        <title>Lampropedia puyangensis sp. nov., isolated from symptomatic bark of Populus ? euramericana canker and emended description of Lampropedia hyalina (Ehrenberg 1832) Lee et al. 2004.</title>
        <authorList>
            <person name="Li Y."/>
            <person name="Wang T."/>
            <person name="Piao C.G."/>
            <person name="Wang L.F."/>
            <person name="Tian G.Z."/>
            <person name="Zhu T.H."/>
            <person name="Guo M.W."/>
        </authorList>
    </citation>
    <scope>NUCLEOTIDE SEQUENCE [LARGE SCALE GENOMIC DNA]</scope>
    <source>
        <strain evidence="2 3">2-bin</strain>
    </source>
</reference>
<name>A0A4S8F992_9BURK</name>
<dbReference type="SUPFAM" id="SSF52833">
    <property type="entry name" value="Thioredoxin-like"/>
    <property type="match status" value="1"/>
</dbReference>
<evidence type="ECO:0000313" key="3">
    <source>
        <dbReference type="Proteomes" id="UP000308917"/>
    </source>
</evidence>